<dbReference type="EMBL" id="RJVU01031169">
    <property type="protein sequence ID" value="ROL48243.1"/>
    <property type="molecule type" value="Genomic_DNA"/>
</dbReference>
<feature type="region of interest" description="Disordered" evidence="1">
    <location>
        <begin position="239"/>
        <end position="289"/>
    </location>
</feature>
<evidence type="ECO:0000256" key="1">
    <source>
        <dbReference type="SAM" id="MobiDB-lite"/>
    </source>
</evidence>
<evidence type="ECO:0000313" key="3">
    <source>
        <dbReference type="Proteomes" id="UP000281406"/>
    </source>
</evidence>
<dbReference type="AlphaFoldDB" id="A0A3N0YPY7"/>
<proteinExistence type="predicted"/>
<gene>
    <name evidence="2" type="ORF">DPX16_5637</name>
</gene>
<accession>A0A3N0YPY7</accession>
<keyword evidence="3" id="KW-1185">Reference proteome</keyword>
<organism evidence="2 3">
    <name type="scientific">Anabarilius grahami</name>
    <name type="common">Kanglang fish</name>
    <name type="synonym">Barilius grahami</name>
    <dbReference type="NCBI Taxonomy" id="495550"/>
    <lineage>
        <taxon>Eukaryota</taxon>
        <taxon>Metazoa</taxon>
        <taxon>Chordata</taxon>
        <taxon>Craniata</taxon>
        <taxon>Vertebrata</taxon>
        <taxon>Euteleostomi</taxon>
        <taxon>Actinopterygii</taxon>
        <taxon>Neopterygii</taxon>
        <taxon>Teleostei</taxon>
        <taxon>Ostariophysi</taxon>
        <taxon>Cypriniformes</taxon>
        <taxon>Xenocyprididae</taxon>
        <taxon>Xenocypridinae</taxon>
        <taxon>Xenocypridinae incertae sedis</taxon>
        <taxon>Anabarilius</taxon>
    </lineage>
</organism>
<protein>
    <recommendedName>
        <fullName evidence="4">Retrotransposon gag domain-containing protein</fullName>
    </recommendedName>
</protein>
<comment type="caution">
    <text evidence="2">The sequence shown here is derived from an EMBL/GenBank/DDBJ whole genome shotgun (WGS) entry which is preliminary data.</text>
</comment>
<evidence type="ECO:0008006" key="4">
    <source>
        <dbReference type="Google" id="ProtNLM"/>
    </source>
</evidence>
<dbReference type="Proteomes" id="UP000281406">
    <property type="component" value="Unassembled WGS sequence"/>
</dbReference>
<evidence type="ECO:0000313" key="2">
    <source>
        <dbReference type="EMBL" id="ROL48243.1"/>
    </source>
</evidence>
<sequence>MNQAVALLHLRQCHRPIEDYVQDFCGLCYLVGFNDRALRDIFCAGLDEPISSRMPRGSISWSLMKFIDHALLLAGSSFTVGFADEGPRNPTVPTTPESLDIPTVMSGVVYTTPGPVHATTPMPNPVHVMPARSEPVHVTSSKPQTVHVMPAQPQTVHVTPAQPQSVHIMPAHPEPRPKMAAIPEPGPKMTAMPEPSAEMAAMPEPSAKTATPQESLENGVLTIMATAILCVWTAHTSAPVPDQRSEVTPAPDRCPEGTPASDQCPVMSQAPDQHPEETPAPDQSPVTASAHELRPWRPRLSGLLNCLHCHGPLNCLHRNGPLSYQRHPGGVLACQHRRCSMAQVRPCPMTQARICHALVYIPFPCTGLAHHLSPRLPPLHHPPGLFV</sequence>
<dbReference type="OrthoDB" id="8963287at2759"/>
<name>A0A3N0YPY7_ANAGA</name>
<reference evidence="2 3" key="1">
    <citation type="submission" date="2018-10" db="EMBL/GenBank/DDBJ databases">
        <title>Genome assembly for a Yunnan-Guizhou Plateau 3E fish, Anabarilius grahami (Regan), and its evolutionary and genetic applications.</title>
        <authorList>
            <person name="Jiang W."/>
        </authorList>
    </citation>
    <scope>NUCLEOTIDE SEQUENCE [LARGE SCALE GENOMIC DNA]</scope>
    <source>
        <strain evidence="2">AG-KIZ</strain>
        <tissue evidence="2">Muscle</tissue>
    </source>
</reference>